<comment type="caution">
    <text evidence="2">The sequence shown here is derived from an EMBL/GenBank/DDBJ whole genome shotgun (WGS) entry which is preliminary data.</text>
</comment>
<accession>A0A367QZ21</accession>
<keyword evidence="1" id="KW-0812">Transmembrane</keyword>
<keyword evidence="1" id="KW-0472">Membrane</keyword>
<keyword evidence="1" id="KW-1133">Transmembrane helix</keyword>
<feature type="transmembrane region" description="Helical" evidence="1">
    <location>
        <begin position="220"/>
        <end position="242"/>
    </location>
</feature>
<organism evidence="2 3">
    <name type="scientific">Nostoc minutum NIES-26</name>
    <dbReference type="NCBI Taxonomy" id="1844469"/>
    <lineage>
        <taxon>Bacteria</taxon>
        <taxon>Bacillati</taxon>
        <taxon>Cyanobacteriota</taxon>
        <taxon>Cyanophyceae</taxon>
        <taxon>Nostocales</taxon>
        <taxon>Nostocaceae</taxon>
        <taxon>Nostoc</taxon>
    </lineage>
</organism>
<name>A0A367QZ21_9NOSO</name>
<keyword evidence="3" id="KW-1185">Reference proteome</keyword>
<dbReference type="Proteomes" id="UP000252107">
    <property type="component" value="Unassembled WGS sequence"/>
</dbReference>
<proteinExistence type="predicted"/>
<protein>
    <submittedName>
        <fullName evidence="2">Uncharacterized protein</fullName>
    </submittedName>
</protein>
<feature type="transmembrane region" description="Helical" evidence="1">
    <location>
        <begin position="254"/>
        <end position="282"/>
    </location>
</feature>
<feature type="transmembrane region" description="Helical" evidence="1">
    <location>
        <begin position="302"/>
        <end position="319"/>
    </location>
</feature>
<dbReference type="EMBL" id="LXQD01000296">
    <property type="protein sequence ID" value="RCJ28573.1"/>
    <property type="molecule type" value="Genomic_DNA"/>
</dbReference>
<sequence length="324" mass="36627">MFCKDNQEKCQDILNKLQQDINEIFKKVEDKFKTPVLNLNKDQKLKVSEIDYLSHEPIQEELAKQIALLQRLCEYIAKVQKSKRQSMAECVVLQSKLNSAKLAISFLLTNKTKKIVFAKNIRYSIEYFLNSRNSWGFLNNFFKQAVREWSAPTKVLLGLAMALPIYTIAVPGSLFVAGLLTIATHTDFRTPPVNSSNFPQAQNKVVKPQLSETQLFFERYTLVLVSALAGTFGSIISILLRLKQYRETAYKGSAAPILVGFAKPLIGTAFGILVFTIINSNIISTVQVPRSNAESENSDVKYYFFFSIAFVIGFSERLADDIIH</sequence>
<reference evidence="2" key="1">
    <citation type="submission" date="2016-04" db="EMBL/GenBank/DDBJ databases">
        <authorList>
            <person name="Tabuchi Yagui T.R."/>
        </authorList>
    </citation>
    <scope>NUCLEOTIDE SEQUENCE [LARGE SCALE GENOMIC DNA]</scope>
    <source>
        <strain evidence="2">NIES-26</strain>
    </source>
</reference>
<dbReference type="AlphaFoldDB" id="A0A367QZ21"/>
<evidence type="ECO:0000256" key="1">
    <source>
        <dbReference type="SAM" id="Phobius"/>
    </source>
</evidence>
<feature type="transmembrane region" description="Helical" evidence="1">
    <location>
        <begin position="155"/>
        <end position="183"/>
    </location>
</feature>
<evidence type="ECO:0000313" key="2">
    <source>
        <dbReference type="EMBL" id="RCJ28573.1"/>
    </source>
</evidence>
<gene>
    <name evidence="2" type="ORF">A6770_22770</name>
</gene>
<evidence type="ECO:0000313" key="3">
    <source>
        <dbReference type="Proteomes" id="UP000252107"/>
    </source>
</evidence>